<dbReference type="InterPro" id="IPR021109">
    <property type="entry name" value="Peptidase_aspartic_dom_sf"/>
</dbReference>
<evidence type="ECO:0000256" key="5">
    <source>
        <dbReference type="ARBA" id="ARBA00046288"/>
    </source>
</evidence>
<sequence>MPCRSDAVARRCTPRRGGVVHRVVFLLGVMLCALLLGGGKGVDSAKNTQHLPGMNRPPVSLPLFVAPAGTPRMRIPGESNKVVALPSWRFAGRQKMYEDFEPWYELPPYVGTKRASQARAQQRTAVVHSLATNTSERQDSVPLFGGITAVGEYYLQVKAGGQPVRIQLDSGSSTTAFPLSYCSSCRQGDKRYDPSKSTSAEGSRTIQCGSDECRANSCGGRCGSCDSATQACCSISNKGYCAFSLQYGDGSGCQGALVEDVLEWTPELKARTVFGGIEKDTSDFERSQVDGILGVAFPPLACNPTCIKPAFDALRDENNLRDEFTVCSTYDGGRLVLGAGDKSTVKDGKGFEYAPIIPQTNTFYKMQMHGEFFMDGHRIEESTLRVGIVDTGTTLLIISSSMFNKLVGWLKENKCDEFPGLCTSNTWFKPIECVEIDDSGLRALPVLSFDVGDGDEKVRISLSAFDYMLKYETNGQTYRCVGIHTMSPSGGVDVILGNTLQMKYSTHYDRVNKRIGFGTAADKCLFGKTSGGSGGSESSNTDSQNGATSTPKPQSSSNSDPKTNGDGEGNVVHGCETYAGSCADCSAAIGCTFNYVSHDCVNRHRHPVDSVLGWPWCAEHMYICEDRPVLRIGLIIGVVAGAAIFAMITVLGIVRCVRLRRIQASRNRYASGATDDAGSSSIPLAFADDSESDYDGED</sequence>
<feature type="transmembrane region" description="Helical" evidence="7">
    <location>
        <begin position="632"/>
        <end position="657"/>
    </location>
</feature>
<comment type="caution">
    <text evidence="9">The sequence shown here is derived from an EMBL/GenBank/DDBJ whole genome shotgun (WGS) entry which is preliminary data.</text>
</comment>
<name>A0A5J4Z1B5_PORPP</name>
<feature type="compositionally biased region" description="Polar residues" evidence="6">
    <location>
        <begin position="540"/>
        <end position="562"/>
    </location>
</feature>
<dbReference type="EMBL" id="VRMN01000002">
    <property type="protein sequence ID" value="KAA8496942.1"/>
    <property type="molecule type" value="Genomic_DNA"/>
</dbReference>
<evidence type="ECO:0000313" key="10">
    <source>
        <dbReference type="Proteomes" id="UP000324585"/>
    </source>
</evidence>
<dbReference type="CDD" id="cd05471">
    <property type="entry name" value="pepsin_like"/>
    <property type="match status" value="1"/>
</dbReference>
<organism evidence="9 10">
    <name type="scientific">Porphyridium purpureum</name>
    <name type="common">Red alga</name>
    <name type="synonym">Porphyridium cruentum</name>
    <dbReference type="NCBI Taxonomy" id="35688"/>
    <lineage>
        <taxon>Eukaryota</taxon>
        <taxon>Rhodophyta</taxon>
        <taxon>Bangiophyceae</taxon>
        <taxon>Porphyridiales</taxon>
        <taxon>Porphyridiaceae</taxon>
        <taxon>Porphyridium</taxon>
    </lineage>
</organism>
<evidence type="ECO:0000259" key="8">
    <source>
        <dbReference type="PROSITE" id="PS51767"/>
    </source>
</evidence>
<dbReference type="GO" id="GO:0006508">
    <property type="term" value="P:proteolysis"/>
    <property type="evidence" value="ECO:0007669"/>
    <property type="project" value="UniProtKB-KW"/>
</dbReference>
<dbReference type="AlphaFoldDB" id="A0A5J4Z1B5"/>
<evidence type="ECO:0000256" key="1">
    <source>
        <dbReference type="ARBA" id="ARBA00007447"/>
    </source>
</evidence>
<keyword evidence="3" id="KW-0732">Signal</keyword>
<dbReference type="GO" id="GO:0012505">
    <property type="term" value="C:endomembrane system"/>
    <property type="evidence" value="ECO:0007669"/>
    <property type="project" value="UniProtKB-SubCell"/>
</dbReference>
<proteinExistence type="inferred from homology"/>
<feature type="region of interest" description="Disordered" evidence="6">
    <location>
        <begin position="530"/>
        <end position="565"/>
    </location>
</feature>
<dbReference type="PROSITE" id="PS00141">
    <property type="entry name" value="ASP_PROTEASE"/>
    <property type="match status" value="1"/>
</dbReference>
<dbReference type="Proteomes" id="UP000324585">
    <property type="component" value="Unassembled WGS sequence"/>
</dbReference>
<dbReference type="InterPro" id="IPR033121">
    <property type="entry name" value="PEPTIDASE_A1"/>
</dbReference>
<dbReference type="OMA" id="GHARWIS"/>
<evidence type="ECO:0000256" key="3">
    <source>
        <dbReference type="ARBA" id="ARBA00022729"/>
    </source>
</evidence>
<evidence type="ECO:0000256" key="4">
    <source>
        <dbReference type="ARBA" id="ARBA00022801"/>
    </source>
</evidence>
<dbReference type="Pfam" id="PF00026">
    <property type="entry name" value="Asp"/>
    <property type="match status" value="1"/>
</dbReference>
<keyword evidence="7" id="KW-1133">Transmembrane helix</keyword>
<keyword evidence="7" id="KW-0812">Transmembrane</keyword>
<evidence type="ECO:0000256" key="2">
    <source>
        <dbReference type="ARBA" id="ARBA00022670"/>
    </source>
</evidence>
<dbReference type="PANTHER" id="PTHR13683">
    <property type="entry name" value="ASPARTYL PROTEASES"/>
    <property type="match status" value="1"/>
</dbReference>
<dbReference type="PROSITE" id="PS51767">
    <property type="entry name" value="PEPTIDASE_A1"/>
    <property type="match status" value="1"/>
</dbReference>
<gene>
    <name evidence="9" type="ORF">FVE85_0671</name>
</gene>
<dbReference type="InterPro" id="IPR001969">
    <property type="entry name" value="Aspartic_peptidase_AS"/>
</dbReference>
<protein>
    <submittedName>
        <fullName evidence="9">Cathepsin E</fullName>
    </submittedName>
</protein>
<keyword evidence="4" id="KW-0378">Hydrolase</keyword>
<dbReference type="PANTHER" id="PTHR13683:SF375">
    <property type="entry name" value="PEPTIDASE A1 DOMAIN-CONTAINING PROTEIN"/>
    <property type="match status" value="1"/>
</dbReference>
<reference evidence="10" key="1">
    <citation type="journal article" date="2019" name="Nat. Commun.">
        <title>Expansion of phycobilisome linker gene families in mesophilic red algae.</title>
        <authorList>
            <person name="Lee J."/>
            <person name="Kim D."/>
            <person name="Bhattacharya D."/>
            <person name="Yoon H.S."/>
        </authorList>
    </citation>
    <scope>NUCLEOTIDE SEQUENCE [LARGE SCALE GENOMIC DNA]</scope>
    <source>
        <strain evidence="10">CCMP 1328</strain>
    </source>
</reference>
<feature type="domain" description="Peptidase A1" evidence="8">
    <location>
        <begin position="153"/>
        <end position="518"/>
    </location>
</feature>
<evidence type="ECO:0000256" key="6">
    <source>
        <dbReference type="SAM" id="MobiDB-lite"/>
    </source>
</evidence>
<comment type="subcellular location">
    <subcellularLocation>
        <location evidence="5">Endomembrane system</location>
        <topology evidence="5">Single-pass type I membrane protein</topology>
    </subcellularLocation>
</comment>
<accession>A0A5J4Z1B5</accession>
<comment type="similarity">
    <text evidence="1">Belongs to the peptidase A1 family.</text>
</comment>
<keyword evidence="10" id="KW-1185">Reference proteome</keyword>
<dbReference type="InterPro" id="IPR001461">
    <property type="entry name" value="Aspartic_peptidase_A1"/>
</dbReference>
<feature type="compositionally biased region" description="Low complexity" evidence="6">
    <location>
        <begin position="671"/>
        <end position="681"/>
    </location>
</feature>
<dbReference type="InterPro" id="IPR034164">
    <property type="entry name" value="Pepsin-like_dom"/>
</dbReference>
<feature type="compositionally biased region" description="Acidic residues" evidence="6">
    <location>
        <begin position="688"/>
        <end position="698"/>
    </location>
</feature>
<dbReference type="Gene3D" id="2.40.70.10">
    <property type="entry name" value="Acid Proteases"/>
    <property type="match status" value="2"/>
</dbReference>
<evidence type="ECO:0000256" key="7">
    <source>
        <dbReference type="SAM" id="Phobius"/>
    </source>
</evidence>
<dbReference type="SUPFAM" id="SSF50630">
    <property type="entry name" value="Acid proteases"/>
    <property type="match status" value="1"/>
</dbReference>
<feature type="region of interest" description="Disordered" evidence="6">
    <location>
        <begin position="671"/>
        <end position="698"/>
    </location>
</feature>
<keyword evidence="2" id="KW-0645">Protease</keyword>
<evidence type="ECO:0000313" key="9">
    <source>
        <dbReference type="EMBL" id="KAA8496942.1"/>
    </source>
</evidence>
<keyword evidence="7" id="KW-0472">Membrane</keyword>
<dbReference type="OrthoDB" id="2747330at2759"/>
<dbReference type="GO" id="GO:0004190">
    <property type="term" value="F:aspartic-type endopeptidase activity"/>
    <property type="evidence" value="ECO:0007669"/>
    <property type="project" value="InterPro"/>
</dbReference>